<dbReference type="AlphaFoldDB" id="A0A6P2M220"/>
<dbReference type="Proteomes" id="UP000494170">
    <property type="component" value="Unassembled WGS sequence"/>
</dbReference>
<dbReference type="Pfam" id="PF00535">
    <property type="entry name" value="Glycos_transf_2"/>
    <property type="match status" value="1"/>
</dbReference>
<name>A0A6P2M220_BURL3</name>
<feature type="domain" description="Glycosyltransferase 2-like" evidence="1">
    <location>
        <begin position="81"/>
        <end position="237"/>
    </location>
</feature>
<dbReference type="RefSeq" id="WP_254601564.1">
    <property type="nucleotide sequence ID" value="NZ_CABVPY010000019.1"/>
</dbReference>
<gene>
    <name evidence="2" type="ORF">BLA6863_03494</name>
</gene>
<dbReference type="InterPro" id="IPR029044">
    <property type="entry name" value="Nucleotide-diphossugar_trans"/>
</dbReference>
<dbReference type="Gene3D" id="3.90.550.10">
    <property type="entry name" value="Spore Coat Polysaccharide Biosynthesis Protein SpsA, Chain A"/>
    <property type="match status" value="1"/>
</dbReference>
<protein>
    <submittedName>
        <fullName evidence="2">Glycosyltransferase</fullName>
    </submittedName>
</protein>
<dbReference type="EMBL" id="CABVPY010000019">
    <property type="protein sequence ID" value="VWB74052.1"/>
    <property type="molecule type" value="Genomic_DNA"/>
</dbReference>
<sequence>MAALGSLESRQQRGGEARAGIDVSCGEGAEHEGAKPYITVSIVLYFPRRDLLDATVRTLVTALCTLRQARKEADGASFAVIYLIDNGGAVMLDEIARSHAVGGVRFEIIRGHGNVGYGRGHNLGIARTSACYHLVLNPDVETDVDALTSACRFLDAHHEAGLLVPDTWDEHDRQYLCRRYPSVVDLVLRGFAPRVVKQLFAQRLSRYEMRDLIDGTQIVWDPPIVSGCFMLFRTSVLRRLEGFDPRYFLYFEDYDLSMRTARLARIVFLPQARILHHGGGAARKGWVHIKMFAASAVRFFGRFGWRLI</sequence>
<organism evidence="2 3">
    <name type="scientific">Burkholderia lata (strain ATCC 17760 / DSM 23089 / LMG 22485 / NCIMB 9086 / R18194 / 383)</name>
    <dbReference type="NCBI Taxonomy" id="482957"/>
    <lineage>
        <taxon>Bacteria</taxon>
        <taxon>Pseudomonadati</taxon>
        <taxon>Pseudomonadota</taxon>
        <taxon>Betaproteobacteria</taxon>
        <taxon>Burkholderiales</taxon>
        <taxon>Burkholderiaceae</taxon>
        <taxon>Burkholderia</taxon>
        <taxon>Burkholderia cepacia complex</taxon>
    </lineage>
</organism>
<dbReference type="SUPFAM" id="SSF53448">
    <property type="entry name" value="Nucleotide-diphospho-sugar transferases"/>
    <property type="match status" value="1"/>
</dbReference>
<evidence type="ECO:0000313" key="2">
    <source>
        <dbReference type="EMBL" id="VWB74052.1"/>
    </source>
</evidence>
<dbReference type="PANTHER" id="PTHR43179">
    <property type="entry name" value="RHAMNOSYLTRANSFERASE WBBL"/>
    <property type="match status" value="1"/>
</dbReference>
<proteinExistence type="predicted"/>
<dbReference type="GO" id="GO:0016740">
    <property type="term" value="F:transferase activity"/>
    <property type="evidence" value="ECO:0007669"/>
    <property type="project" value="UniProtKB-KW"/>
</dbReference>
<dbReference type="InterPro" id="IPR001173">
    <property type="entry name" value="Glyco_trans_2-like"/>
</dbReference>
<accession>A0A6P2M220</accession>
<reference evidence="2 3" key="1">
    <citation type="submission" date="2019-09" db="EMBL/GenBank/DDBJ databases">
        <authorList>
            <person name="Depoorter E."/>
        </authorList>
    </citation>
    <scope>NUCLEOTIDE SEQUENCE [LARGE SCALE GENOMIC DNA]</scope>
    <source>
        <strain evidence="2">LMG 6863</strain>
    </source>
</reference>
<dbReference type="PANTHER" id="PTHR43179:SF10">
    <property type="entry name" value="GLYCOSYL TRANSFERASE"/>
    <property type="match status" value="1"/>
</dbReference>
<evidence type="ECO:0000313" key="3">
    <source>
        <dbReference type="Proteomes" id="UP000494170"/>
    </source>
</evidence>
<evidence type="ECO:0000259" key="1">
    <source>
        <dbReference type="Pfam" id="PF00535"/>
    </source>
</evidence>
<keyword evidence="2" id="KW-0808">Transferase</keyword>